<keyword evidence="1" id="KW-0560">Oxidoreductase</keyword>
<dbReference type="GO" id="GO:0016491">
    <property type="term" value="F:oxidoreductase activity"/>
    <property type="evidence" value="ECO:0007669"/>
    <property type="project" value="UniProtKB-KW"/>
</dbReference>
<accession>A0ABN7XZ85</accession>
<gene>
    <name evidence="1" type="primary">sbnB</name>
    <name evidence="1" type="ORF">LMG21510_00051</name>
</gene>
<dbReference type="InterPro" id="IPR023401">
    <property type="entry name" value="ODC_N"/>
</dbReference>
<keyword evidence="2" id="KW-1185">Reference proteome</keyword>
<dbReference type="RefSeq" id="WP_224038924.1">
    <property type="nucleotide sequence ID" value="NZ_CAJZAH010000001.1"/>
</dbReference>
<protein>
    <submittedName>
        <fullName evidence="1">N-((2S)-2-amino-2-carboxyethyl)-L-glutamate dehydrogenase</fullName>
        <ecNumber evidence="1">1.5.1.51</ecNumber>
    </submittedName>
</protein>
<dbReference type="EC" id="1.5.1.51" evidence="1"/>
<dbReference type="Pfam" id="PF02423">
    <property type="entry name" value="OCD_Mu_crystall"/>
    <property type="match status" value="1"/>
</dbReference>
<dbReference type="PANTHER" id="PTHR13812">
    <property type="entry name" value="KETIMINE REDUCTASE MU-CRYSTALLIN"/>
    <property type="match status" value="1"/>
</dbReference>
<dbReference type="Gene3D" id="3.40.50.720">
    <property type="entry name" value="NAD(P)-binding Rossmann-like Domain"/>
    <property type="match status" value="1"/>
</dbReference>
<dbReference type="InterPro" id="IPR003462">
    <property type="entry name" value="ODC_Mu_crystall"/>
</dbReference>
<reference evidence="1 2" key="1">
    <citation type="submission" date="2021-08" db="EMBL/GenBank/DDBJ databases">
        <authorList>
            <person name="Peeters C."/>
        </authorList>
    </citation>
    <scope>NUCLEOTIDE SEQUENCE [LARGE SCALE GENOMIC DNA]</scope>
    <source>
        <strain evidence="1 2">LMG 21510</strain>
    </source>
</reference>
<dbReference type="Gene3D" id="3.30.1780.10">
    <property type="entry name" value="ornithine cyclodeaminase, domain 1"/>
    <property type="match status" value="1"/>
</dbReference>
<dbReference type="SUPFAM" id="SSF51735">
    <property type="entry name" value="NAD(P)-binding Rossmann-fold domains"/>
    <property type="match status" value="1"/>
</dbReference>
<organism evidence="1 2">
    <name type="scientific">Cupriavidus respiraculi</name>
    <dbReference type="NCBI Taxonomy" id="195930"/>
    <lineage>
        <taxon>Bacteria</taxon>
        <taxon>Pseudomonadati</taxon>
        <taxon>Pseudomonadota</taxon>
        <taxon>Betaproteobacteria</taxon>
        <taxon>Burkholderiales</taxon>
        <taxon>Burkholderiaceae</taxon>
        <taxon>Cupriavidus</taxon>
    </lineage>
</organism>
<dbReference type="Proteomes" id="UP000721236">
    <property type="component" value="Unassembled WGS sequence"/>
</dbReference>
<evidence type="ECO:0000313" key="2">
    <source>
        <dbReference type="Proteomes" id="UP000721236"/>
    </source>
</evidence>
<dbReference type="PIRSF" id="PIRSF001439">
    <property type="entry name" value="CryM"/>
    <property type="match status" value="1"/>
</dbReference>
<dbReference type="PANTHER" id="PTHR13812:SF19">
    <property type="entry name" value="KETIMINE REDUCTASE MU-CRYSTALLIN"/>
    <property type="match status" value="1"/>
</dbReference>
<proteinExistence type="predicted"/>
<dbReference type="EMBL" id="CAJZAH010000001">
    <property type="protein sequence ID" value="CAG9165352.1"/>
    <property type="molecule type" value="Genomic_DNA"/>
</dbReference>
<evidence type="ECO:0000313" key="1">
    <source>
        <dbReference type="EMBL" id="CAG9165352.1"/>
    </source>
</evidence>
<comment type="caution">
    <text evidence="1">The sequence shown here is derived from an EMBL/GenBank/DDBJ whole genome shotgun (WGS) entry which is preliminary data.</text>
</comment>
<name>A0ABN7XZ85_9BURK</name>
<sequence length="341" mass="37343">MQTAQAKGHEIHLTYLNGPDVAELALTDAEILAAVEAALAAQGRRETVIEPRVHLVPESSDKGHFNVLRGYIKPLHVAGVKVVSDYVDNYKQGLPSEMALLNLFDPDNGTPLAVIDATAITDMRTGAVTALGAKHLARKDSKVLGHIGARGTSYWNVRLLDSLFDFDEIRVHSRRPESRDAFAARLTRDLGKPVIVTEDWESCVRGADIVVEASRLPQPEPMLRTAWIRPGALVIPYGTMSAVELSLTDIMAKMVVDDWGQCRKGLPFGALRQHVDSGRLNEENLHAELGQIVAGMKPGRENDEETILFWHRGLSTTDIALGHAMLEKARALGIGQSLRFA</sequence>
<dbReference type="InterPro" id="IPR036291">
    <property type="entry name" value="NAD(P)-bd_dom_sf"/>
</dbReference>